<feature type="site" description="Transition state stabilizer" evidence="5 8">
    <location>
        <position position="183"/>
    </location>
</feature>
<keyword evidence="3 5" id="KW-0324">Glycolysis</keyword>
<evidence type="ECO:0000256" key="6">
    <source>
        <dbReference type="PIRSR" id="PIRSR613078-1"/>
    </source>
</evidence>
<proteinExistence type="inferred from homology"/>
<evidence type="ECO:0000256" key="4">
    <source>
        <dbReference type="ARBA" id="ARBA00023235"/>
    </source>
</evidence>
<evidence type="ECO:0000256" key="2">
    <source>
        <dbReference type="ARBA" id="ARBA00022432"/>
    </source>
</evidence>
<dbReference type="InterPro" id="IPR005952">
    <property type="entry name" value="Phosphogly_mut1"/>
</dbReference>
<dbReference type="Proteomes" id="UP000034444">
    <property type="component" value="Chromosome"/>
</dbReference>
<organism evidence="10 11">
    <name type="scientific">Sulfurovum lithotrophicum</name>
    <dbReference type="NCBI Taxonomy" id="206403"/>
    <lineage>
        <taxon>Bacteria</taxon>
        <taxon>Pseudomonadati</taxon>
        <taxon>Campylobacterota</taxon>
        <taxon>Epsilonproteobacteria</taxon>
        <taxon>Campylobacterales</taxon>
        <taxon>Sulfurovaceae</taxon>
        <taxon>Sulfurovum</taxon>
    </lineage>
</organism>
<reference evidence="10 11" key="1">
    <citation type="submission" date="2015-04" db="EMBL/GenBank/DDBJ databases">
        <title>Complete genome sequence of Sulfurovum lithotrophicum ATCC BAA-797T.</title>
        <authorList>
            <person name="Ahn J."/>
            <person name="Park G."/>
            <person name="Jeon W."/>
            <person name="Jang Y."/>
            <person name="Jang M."/>
            <person name="Lee H."/>
            <person name="Lee H."/>
        </authorList>
    </citation>
    <scope>NUCLEOTIDE SEQUENCE [LARGE SCALE GENOMIC DNA]</scope>
    <source>
        <strain evidence="11">ATCC BAA-797 / 42BKT</strain>
    </source>
</reference>
<feature type="binding site" evidence="5 7">
    <location>
        <begin position="115"/>
        <end position="116"/>
    </location>
    <ligand>
        <name>substrate</name>
    </ligand>
</feature>
<dbReference type="SMART" id="SM00855">
    <property type="entry name" value="PGAM"/>
    <property type="match status" value="1"/>
</dbReference>
<comment type="pathway">
    <text evidence="5 9">Carbohydrate degradation; glycolysis; pyruvate from D-glyceraldehyde 3-phosphate: step 3/5.</text>
</comment>
<dbReference type="NCBIfam" id="TIGR01258">
    <property type="entry name" value="pgm_1"/>
    <property type="match status" value="1"/>
</dbReference>
<reference evidence="11" key="2">
    <citation type="journal article" date="2017" name="Stand. Genomic Sci.">
        <title>Complete genome sequence of the sulfur-oxidizing chemolithoautotrophic Sulfurovum lithotrophicum 42BKTT.</title>
        <authorList>
            <person name="Jeon W."/>
            <person name="Priscilla L."/>
            <person name="Park G."/>
            <person name="Lee H."/>
            <person name="Lee N."/>
            <person name="Lee D."/>
            <person name="Kwon H."/>
            <person name="Ahn I."/>
            <person name="Lee C."/>
            <person name="Lee H."/>
            <person name="Ahn J."/>
        </authorList>
    </citation>
    <scope>NUCLEOTIDE SEQUENCE [LARGE SCALE GENOMIC DNA]</scope>
    <source>
        <strain evidence="11">ATCC BAA-797 / 42BKT</strain>
    </source>
</reference>
<dbReference type="InterPro" id="IPR001345">
    <property type="entry name" value="PG/BPGM_mutase_AS"/>
</dbReference>
<evidence type="ECO:0000256" key="9">
    <source>
        <dbReference type="RuleBase" id="RU004512"/>
    </source>
</evidence>
<feature type="binding site" evidence="5 7">
    <location>
        <begin position="88"/>
        <end position="91"/>
    </location>
    <ligand>
        <name>substrate</name>
    </ligand>
</feature>
<dbReference type="GO" id="GO:0006094">
    <property type="term" value="P:gluconeogenesis"/>
    <property type="evidence" value="ECO:0007669"/>
    <property type="project" value="UniProtKB-UniRule"/>
</dbReference>
<feature type="active site" description="Tele-phosphohistidine intermediate" evidence="5 6">
    <location>
        <position position="10"/>
    </location>
</feature>
<dbReference type="Pfam" id="PF00300">
    <property type="entry name" value="His_Phos_1"/>
    <property type="match status" value="2"/>
</dbReference>
<dbReference type="KEGG" id="slh:YH65_05940"/>
<evidence type="ECO:0000256" key="3">
    <source>
        <dbReference type="ARBA" id="ARBA00023152"/>
    </source>
</evidence>
<sequence>MAATLILLRHGQSVYNKENIFTGWTDIELSDQGRQEAIKAAAELKRLKLYPDVCYTSWLKRAIHTAQIALLEMVWEHIDCIKSWKLNERHYGAWQQRNKDVVKQEIGEEAFLSVRRGYSTPPPPLDENDPRAAKFDPKYRDLDPALLPKSESLKDTHARVKEYYRDVLIPELAKGKTVLVSAHGNSLRALVMEIEHLSTDAVVKLEIPTGKPLVYRYDTGMTAIKKVKVN</sequence>
<feature type="binding site" evidence="5 7">
    <location>
        <position position="61"/>
    </location>
    <ligand>
        <name>substrate</name>
    </ligand>
</feature>
<dbReference type="GO" id="GO:0004619">
    <property type="term" value="F:phosphoglycerate mutase activity"/>
    <property type="evidence" value="ECO:0007669"/>
    <property type="project" value="UniProtKB-UniRule"/>
</dbReference>
<dbReference type="EC" id="5.4.2.11" evidence="5 9"/>
<keyword evidence="2 5" id="KW-0312">Gluconeogenesis</keyword>
<comment type="similarity">
    <text evidence="1 5">Belongs to the phosphoglycerate mutase family. BPG-dependent PGAM subfamily.</text>
</comment>
<gene>
    <name evidence="5 10" type="primary">gpmA</name>
    <name evidence="10" type="ORF">YH65_05940</name>
</gene>
<keyword evidence="11" id="KW-1185">Reference proteome</keyword>
<dbReference type="OrthoDB" id="9781415at2"/>
<evidence type="ECO:0000313" key="11">
    <source>
        <dbReference type="Proteomes" id="UP000034444"/>
    </source>
</evidence>
<comment type="function">
    <text evidence="5 9">Catalyzes the interconversion of 2-phosphoglycerate and 3-phosphoglycerate.</text>
</comment>
<dbReference type="Gene3D" id="3.40.50.1240">
    <property type="entry name" value="Phosphoglycerate mutase-like"/>
    <property type="match status" value="1"/>
</dbReference>
<feature type="binding site" evidence="5 7">
    <location>
        <position position="99"/>
    </location>
    <ligand>
        <name>substrate</name>
    </ligand>
</feature>
<dbReference type="EMBL" id="CP011308">
    <property type="protein sequence ID" value="AKF24982.1"/>
    <property type="molecule type" value="Genomic_DNA"/>
</dbReference>
<evidence type="ECO:0000256" key="5">
    <source>
        <dbReference type="HAMAP-Rule" id="MF_01039"/>
    </source>
</evidence>
<dbReference type="UniPathway" id="UPA00109">
    <property type="reaction ID" value="UER00186"/>
</dbReference>
<dbReference type="PROSITE" id="PS00175">
    <property type="entry name" value="PG_MUTASE"/>
    <property type="match status" value="1"/>
</dbReference>
<feature type="binding site" evidence="5 7">
    <location>
        <begin position="184"/>
        <end position="185"/>
    </location>
    <ligand>
        <name>substrate</name>
    </ligand>
</feature>
<dbReference type="InterPro" id="IPR029033">
    <property type="entry name" value="His_PPase_superfam"/>
</dbReference>
<keyword evidence="4 5" id="KW-0413">Isomerase</keyword>
<feature type="binding site" evidence="5 7">
    <location>
        <begin position="22"/>
        <end position="23"/>
    </location>
    <ligand>
        <name>substrate</name>
    </ligand>
</feature>
<dbReference type="AlphaFoldDB" id="A0A7U4RQQ5"/>
<evidence type="ECO:0000313" key="10">
    <source>
        <dbReference type="EMBL" id="AKF24982.1"/>
    </source>
</evidence>
<evidence type="ECO:0000256" key="7">
    <source>
        <dbReference type="PIRSR" id="PIRSR613078-2"/>
    </source>
</evidence>
<accession>A0A7U4RQQ5</accession>
<dbReference type="PANTHER" id="PTHR11931">
    <property type="entry name" value="PHOSPHOGLYCERATE MUTASE"/>
    <property type="match status" value="1"/>
</dbReference>
<dbReference type="CDD" id="cd07067">
    <property type="entry name" value="HP_PGM_like"/>
    <property type="match status" value="1"/>
</dbReference>
<feature type="binding site" evidence="5 7">
    <location>
        <begin position="9"/>
        <end position="16"/>
    </location>
    <ligand>
        <name>substrate</name>
    </ligand>
</feature>
<dbReference type="RefSeq" id="WP_046551066.1">
    <property type="nucleotide sequence ID" value="NZ_CP011308.1"/>
</dbReference>
<protein>
    <recommendedName>
        <fullName evidence="5 9">2,3-bisphosphoglycerate-dependent phosphoglycerate mutase</fullName>
        <shortName evidence="5">BPG-dependent PGAM</shortName>
        <shortName evidence="5">PGAM</shortName>
        <shortName evidence="5">Phosphoglyceromutase</shortName>
        <shortName evidence="5">dPGM</shortName>
        <ecNumber evidence="5 9">5.4.2.11</ecNumber>
    </recommendedName>
</protein>
<comment type="catalytic activity">
    <reaction evidence="5 9">
        <text>(2R)-2-phosphoglycerate = (2R)-3-phosphoglycerate</text>
        <dbReference type="Rhea" id="RHEA:15901"/>
        <dbReference type="ChEBI" id="CHEBI:58272"/>
        <dbReference type="ChEBI" id="CHEBI:58289"/>
        <dbReference type="EC" id="5.4.2.11"/>
    </reaction>
</comment>
<feature type="active site" description="Proton donor/acceptor" evidence="5 6">
    <location>
        <position position="88"/>
    </location>
</feature>
<evidence type="ECO:0000256" key="1">
    <source>
        <dbReference type="ARBA" id="ARBA00006717"/>
    </source>
</evidence>
<dbReference type="GO" id="GO:0006096">
    <property type="term" value="P:glycolytic process"/>
    <property type="evidence" value="ECO:0007669"/>
    <property type="project" value="UniProtKB-UniRule"/>
</dbReference>
<dbReference type="PIRSF" id="PIRSF000709">
    <property type="entry name" value="6PFK_2-Ptase"/>
    <property type="match status" value="1"/>
</dbReference>
<name>A0A7U4RQQ5_9BACT</name>
<dbReference type="InterPro" id="IPR013078">
    <property type="entry name" value="His_Pase_superF_clade-1"/>
</dbReference>
<evidence type="ECO:0000256" key="8">
    <source>
        <dbReference type="PIRSR" id="PIRSR613078-3"/>
    </source>
</evidence>
<dbReference type="SUPFAM" id="SSF53254">
    <property type="entry name" value="Phosphoglycerate mutase-like"/>
    <property type="match status" value="1"/>
</dbReference>
<dbReference type="HAMAP" id="MF_01039">
    <property type="entry name" value="PGAM_GpmA"/>
    <property type="match status" value="1"/>
</dbReference>